<evidence type="ECO:0000256" key="2">
    <source>
        <dbReference type="ARBA" id="ARBA00010072"/>
    </source>
</evidence>
<dbReference type="InterPro" id="IPR035906">
    <property type="entry name" value="MetI-like_sf"/>
</dbReference>
<feature type="transmembrane region" description="Helical" evidence="10">
    <location>
        <begin position="426"/>
        <end position="449"/>
    </location>
</feature>
<feature type="domain" description="ABC transmembrane type-1" evidence="11">
    <location>
        <begin position="263"/>
        <end position="450"/>
    </location>
</feature>
<evidence type="ECO:0000256" key="1">
    <source>
        <dbReference type="ARBA" id="ARBA00004429"/>
    </source>
</evidence>
<dbReference type="PANTHER" id="PTHR30614">
    <property type="entry name" value="MEMBRANE COMPONENT OF AMINO ACID ABC TRANSPORTER"/>
    <property type="match status" value="1"/>
</dbReference>
<dbReference type="SUPFAM" id="SSF161098">
    <property type="entry name" value="MetI-like"/>
    <property type="match status" value="1"/>
</dbReference>
<dbReference type="Gene3D" id="3.40.190.10">
    <property type="entry name" value="Periplasmic binding protein-like II"/>
    <property type="match status" value="2"/>
</dbReference>
<feature type="transmembrane region" description="Helical" evidence="10">
    <location>
        <begin position="296"/>
        <end position="320"/>
    </location>
</feature>
<protein>
    <recommendedName>
        <fullName evidence="3">Putative glutamine transport system permease protein GlnP</fullName>
    </recommendedName>
</protein>
<gene>
    <name evidence="12" type="primary">artQ</name>
    <name evidence="12" type="ORF">SZ25_00510</name>
</gene>
<keyword evidence="9 10" id="KW-0472">Membrane</keyword>
<dbReference type="InterPro" id="IPR010065">
    <property type="entry name" value="AA_ABC_transptr_permease_3TM"/>
</dbReference>
<keyword evidence="4 10" id="KW-0813">Transport</keyword>
<dbReference type="GO" id="GO:0015276">
    <property type="term" value="F:ligand-gated monoatomic ion channel activity"/>
    <property type="evidence" value="ECO:0007669"/>
    <property type="project" value="InterPro"/>
</dbReference>
<dbReference type="SMR" id="A0A0F5MNT6"/>
<evidence type="ECO:0000259" key="11">
    <source>
        <dbReference type="PROSITE" id="PS50928"/>
    </source>
</evidence>
<evidence type="ECO:0000256" key="3">
    <source>
        <dbReference type="ARBA" id="ARBA00016506"/>
    </source>
</evidence>
<dbReference type="GO" id="GO:0006865">
    <property type="term" value="P:amino acid transport"/>
    <property type="evidence" value="ECO:0007669"/>
    <property type="project" value="UniProtKB-KW"/>
</dbReference>
<sequence length="461" mass="50996">MQIIMRVMIGLVLSLSGCGEESGNNNIIKIGVSPDYPPFEFKKDGQLSGFDIDLARLIGRELGKEVKFAEMEFNSILASLNNDHIDAGISAITVTDERRKSFDFSDIYHFASLAAIYKKEHPINNKDDLMGKKVACQLGTTMEIWLKNNVTSARIITFDNNNQAIESLKSGYSQSVIIDADQAKSFALNNPELSYQIIAKADDGFVVALKKNSDLTKDINEALKKLIANGEVEKLEEKWLSGSKEPNESSFSKEDILFIGSGMLLSLELMFGGIIIGMVFGVIISVLRAKKIALIVINRFISIIRGTPLILQLSFFFFAFPGITGIKLSIATAGIITFGLNSSAYIAEILRSGIESLPKGQFEAAKTLQIKTIPMWRDIILPQVFRNVLPSLTSELITLLKETALISTIGGMDLMRRAQSVASEQFTYFLPLSVAAIYYYSLVLLIEYIGKKIEGKYAYNK</sequence>
<dbReference type="Pfam" id="PF00528">
    <property type="entry name" value="BPD_transp_1"/>
    <property type="match status" value="1"/>
</dbReference>
<comment type="subcellular location">
    <subcellularLocation>
        <location evidence="1">Cell inner membrane</location>
        <topology evidence="1">Multi-pass membrane protein</topology>
    </subcellularLocation>
    <subcellularLocation>
        <location evidence="10">Cell membrane</location>
        <topology evidence="10">Multi-pass membrane protein</topology>
    </subcellularLocation>
</comment>
<comment type="similarity">
    <text evidence="2">Belongs to the binding-protein-dependent transport system permease family. HisMQ subfamily.</text>
</comment>
<reference evidence="12 13" key="1">
    <citation type="submission" date="2015-02" db="EMBL/GenBank/DDBJ databases">
        <title>Single cell genomics of a rare environmental alphaproteobacterium provides unique insights into Rickettsiaceae evolution.</title>
        <authorList>
            <person name="Martijn J."/>
            <person name="Schulz F."/>
            <person name="Zaremba-Niedzwiedzka K."/>
            <person name="Viklund J."/>
            <person name="Stepanauskas R."/>
            <person name="Andersson S.G.E."/>
            <person name="Horn M."/>
            <person name="Guy L."/>
            <person name="Ettema T.J.G."/>
        </authorList>
    </citation>
    <scope>NUCLEOTIDE SEQUENCE [LARGE SCALE GENOMIC DNA]</scope>
    <source>
        <strain evidence="12 13">SCGC AAA041-L04</strain>
    </source>
</reference>
<organism evidence="12 13">
    <name type="scientific">Candidatus Arcanibacter lacustris</name>
    <dbReference type="NCBI Taxonomy" id="1607817"/>
    <lineage>
        <taxon>Bacteria</taxon>
        <taxon>Pseudomonadati</taxon>
        <taxon>Pseudomonadota</taxon>
        <taxon>Alphaproteobacteria</taxon>
        <taxon>Rickettsiales</taxon>
        <taxon>Candidatus Arcanibacter</taxon>
    </lineage>
</organism>
<dbReference type="SMART" id="SM00079">
    <property type="entry name" value="PBPe"/>
    <property type="match status" value="1"/>
</dbReference>
<evidence type="ECO:0000256" key="5">
    <source>
        <dbReference type="ARBA" id="ARBA00022475"/>
    </source>
</evidence>
<evidence type="ECO:0000313" key="12">
    <source>
        <dbReference type="EMBL" id="KKB96361.1"/>
    </source>
</evidence>
<dbReference type="CDD" id="cd06261">
    <property type="entry name" value="TM_PBP2"/>
    <property type="match status" value="1"/>
</dbReference>
<accession>A0A0F5MNT6</accession>
<dbReference type="AlphaFoldDB" id="A0A0F5MNT6"/>
<dbReference type="PATRIC" id="fig|1607817.3.peg.507"/>
<dbReference type="EMBL" id="JYHA01000087">
    <property type="protein sequence ID" value="KKB96361.1"/>
    <property type="molecule type" value="Genomic_DNA"/>
</dbReference>
<keyword evidence="13" id="KW-1185">Reference proteome</keyword>
<dbReference type="Gene3D" id="1.10.3720.10">
    <property type="entry name" value="MetI-like"/>
    <property type="match status" value="1"/>
</dbReference>
<dbReference type="InterPro" id="IPR001638">
    <property type="entry name" value="Solute-binding_3/MltF_N"/>
</dbReference>
<dbReference type="Pfam" id="PF00497">
    <property type="entry name" value="SBP_bac_3"/>
    <property type="match status" value="1"/>
</dbReference>
<name>A0A0F5MNT6_9RICK</name>
<evidence type="ECO:0000256" key="10">
    <source>
        <dbReference type="RuleBase" id="RU363032"/>
    </source>
</evidence>
<dbReference type="Proteomes" id="UP000033358">
    <property type="component" value="Unassembled WGS sequence"/>
</dbReference>
<dbReference type="SUPFAM" id="SSF53850">
    <property type="entry name" value="Periplasmic binding protein-like II"/>
    <property type="match status" value="1"/>
</dbReference>
<comment type="caution">
    <text evidence="12">The sequence shown here is derived from an EMBL/GenBank/DDBJ whole genome shotgun (WGS) entry which is preliminary data.</text>
</comment>
<feature type="transmembrane region" description="Helical" evidence="10">
    <location>
        <begin position="326"/>
        <end position="347"/>
    </location>
</feature>
<dbReference type="GO" id="GO:0043190">
    <property type="term" value="C:ATP-binding cassette (ABC) transporter complex"/>
    <property type="evidence" value="ECO:0007669"/>
    <property type="project" value="InterPro"/>
</dbReference>
<dbReference type="PROSITE" id="PS51257">
    <property type="entry name" value="PROKAR_LIPOPROTEIN"/>
    <property type="match status" value="1"/>
</dbReference>
<keyword evidence="8 10" id="KW-1133">Transmembrane helix</keyword>
<proteinExistence type="inferred from homology"/>
<evidence type="ECO:0000256" key="9">
    <source>
        <dbReference type="ARBA" id="ARBA00023136"/>
    </source>
</evidence>
<dbReference type="InterPro" id="IPR043429">
    <property type="entry name" value="ArtM/GltK/GlnP/TcyL/YhdX-like"/>
</dbReference>
<dbReference type="PROSITE" id="PS50928">
    <property type="entry name" value="ABC_TM1"/>
    <property type="match status" value="1"/>
</dbReference>
<dbReference type="PANTHER" id="PTHR30614:SF0">
    <property type="entry name" value="L-CYSTINE TRANSPORT SYSTEM PERMEASE PROTEIN TCYL"/>
    <property type="match status" value="1"/>
</dbReference>
<keyword evidence="7" id="KW-0029">Amino-acid transport</keyword>
<keyword evidence="5" id="KW-1003">Cell membrane</keyword>
<evidence type="ECO:0000256" key="4">
    <source>
        <dbReference type="ARBA" id="ARBA00022448"/>
    </source>
</evidence>
<evidence type="ECO:0000256" key="6">
    <source>
        <dbReference type="ARBA" id="ARBA00022692"/>
    </source>
</evidence>
<evidence type="ECO:0000256" key="8">
    <source>
        <dbReference type="ARBA" id="ARBA00022989"/>
    </source>
</evidence>
<dbReference type="InterPro" id="IPR001320">
    <property type="entry name" value="Iontro_rcpt_C"/>
</dbReference>
<evidence type="ECO:0000256" key="7">
    <source>
        <dbReference type="ARBA" id="ARBA00022970"/>
    </source>
</evidence>
<evidence type="ECO:0000313" key="13">
    <source>
        <dbReference type="Proteomes" id="UP000033358"/>
    </source>
</evidence>
<dbReference type="InterPro" id="IPR000515">
    <property type="entry name" value="MetI-like"/>
</dbReference>
<dbReference type="NCBIfam" id="TIGR01726">
    <property type="entry name" value="HEQRo_perm_3TM"/>
    <property type="match status" value="1"/>
</dbReference>
<keyword evidence="6 10" id="KW-0812">Transmembrane</keyword>
<dbReference type="SMART" id="SM00062">
    <property type="entry name" value="PBPb"/>
    <property type="match status" value="1"/>
</dbReference>
<feature type="transmembrane region" description="Helical" evidence="10">
    <location>
        <begin position="256"/>
        <end position="284"/>
    </location>
</feature>